<feature type="domain" description="RagB/SusD" evidence="7">
    <location>
        <begin position="342"/>
        <end position="472"/>
    </location>
</feature>
<evidence type="ECO:0000313" key="9">
    <source>
        <dbReference type="EMBL" id="MBO8473995.1"/>
    </source>
</evidence>
<reference evidence="9" key="1">
    <citation type="submission" date="2020-10" db="EMBL/GenBank/DDBJ databases">
        <authorList>
            <person name="Gilroy R."/>
        </authorList>
    </citation>
    <scope>NUCLEOTIDE SEQUENCE</scope>
    <source>
        <strain evidence="9">B1-13419</strain>
    </source>
</reference>
<evidence type="ECO:0000256" key="3">
    <source>
        <dbReference type="ARBA" id="ARBA00022729"/>
    </source>
</evidence>
<comment type="similarity">
    <text evidence="2">Belongs to the SusD family.</text>
</comment>
<evidence type="ECO:0000256" key="4">
    <source>
        <dbReference type="ARBA" id="ARBA00023136"/>
    </source>
</evidence>
<evidence type="ECO:0000259" key="7">
    <source>
        <dbReference type="Pfam" id="PF07980"/>
    </source>
</evidence>
<keyword evidence="3 6" id="KW-0732">Signal</keyword>
<gene>
    <name evidence="9" type="ORF">IAB91_01715</name>
</gene>
<dbReference type="Gene3D" id="1.25.40.390">
    <property type="match status" value="1"/>
</dbReference>
<evidence type="ECO:0000256" key="5">
    <source>
        <dbReference type="ARBA" id="ARBA00023237"/>
    </source>
</evidence>
<dbReference type="PROSITE" id="PS51257">
    <property type="entry name" value="PROKAR_LIPOPROTEIN"/>
    <property type="match status" value="1"/>
</dbReference>
<evidence type="ECO:0000256" key="6">
    <source>
        <dbReference type="SAM" id="SignalP"/>
    </source>
</evidence>
<dbReference type="Pfam" id="PF14322">
    <property type="entry name" value="SusD-like_3"/>
    <property type="match status" value="1"/>
</dbReference>
<organism evidence="9 10">
    <name type="scientific">Candidatus Cryptobacteroides faecigallinarum</name>
    <dbReference type="NCBI Taxonomy" id="2840763"/>
    <lineage>
        <taxon>Bacteria</taxon>
        <taxon>Pseudomonadati</taxon>
        <taxon>Bacteroidota</taxon>
        <taxon>Bacteroidia</taxon>
        <taxon>Bacteroidales</taxon>
        <taxon>Candidatus Cryptobacteroides</taxon>
    </lineage>
</organism>
<evidence type="ECO:0000256" key="2">
    <source>
        <dbReference type="ARBA" id="ARBA00006275"/>
    </source>
</evidence>
<reference evidence="9" key="2">
    <citation type="journal article" date="2021" name="PeerJ">
        <title>Extensive microbial diversity within the chicken gut microbiome revealed by metagenomics and culture.</title>
        <authorList>
            <person name="Gilroy R."/>
            <person name="Ravi A."/>
            <person name="Getino M."/>
            <person name="Pursley I."/>
            <person name="Horton D.L."/>
            <person name="Alikhan N.F."/>
            <person name="Baker D."/>
            <person name="Gharbi K."/>
            <person name="Hall N."/>
            <person name="Watson M."/>
            <person name="Adriaenssens E.M."/>
            <person name="Foster-Nyarko E."/>
            <person name="Jarju S."/>
            <person name="Secka A."/>
            <person name="Antonio M."/>
            <person name="Oren A."/>
            <person name="Chaudhuri R.R."/>
            <person name="La Ragione R."/>
            <person name="Hildebrand F."/>
            <person name="Pallen M.J."/>
        </authorList>
    </citation>
    <scope>NUCLEOTIDE SEQUENCE</scope>
    <source>
        <strain evidence="9">B1-13419</strain>
    </source>
</reference>
<keyword evidence="5" id="KW-0998">Cell outer membrane</keyword>
<dbReference type="EMBL" id="JADIMD010000023">
    <property type="protein sequence ID" value="MBO8473995.1"/>
    <property type="molecule type" value="Genomic_DNA"/>
</dbReference>
<dbReference type="Pfam" id="PF07980">
    <property type="entry name" value="SusD_RagB"/>
    <property type="match status" value="1"/>
</dbReference>
<protein>
    <submittedName>
        <fullName evidence="9">RagB/SusD family nutrient uptake outer membrane protein</fullName>
    </submittedName>
</protein>
<dbReference type="AlphaFoldDB" id="A0A9D9IKR2"/>
<feature type="signal peptide" evidence="6">
    <location>
        <begin position="1"/>
        <end position="22"/>
    </location>
</feature>
<proteinExistence type="inferred from homology"/>
<dbReference type="GO" id="GO:0009279">
    <property type="term" value="C:cell outer membrane"/>
    <property type="evidence" value="ECO:0007669"/>
    <property type="project" value="UniProtKB-SubCell"/>
</dbReference>
<name>A0A9D9IKR2_9BACT</name>
<keyword evidence="4" id="KW-0472">Membrane</keyword>
<accession>A0A9D9IKR2</accession>
<dbReference type="InterPro" id="IPR011990">
    <property type="entry name" value="TPR-like_helical_dom_sf"/>
</dbReference>
<evidence type="ECO:0000313" key="10">
    <source>
        <dbReference type="Proteomes" id="UP000823757"/>
    </source>
</evidence>
<dbReference type="SUPFAM" id="SSF48452">
    <property type="entry name" value="TPR-like"/>
    <property type="match status" value="1"/>
</dbReference>
<evidence type="ECO:0000256" key="1">
    <source>
        <dbReference type="ARBA" id="ARBA00004442"/>
    </source>
</evidence>
<comment type="subcellular location">
    <subcellularLocation>
        <location evidence="1">Cell outer membrane</location>
    </subcellularLocation>
</comment>
<dbReference type="InterPro" id="IPR012944">
    <property type="entry name" value="SusD_RagB_dom"/>
</dbReference>
<feature type="domain" description="SusD-like N-terminal" evidence="8">
    <location>
        <begin position="21"/>
        <end position="208"/>
    </location>
</feature>
<comment type="caution">
    <text evidence="9">The sequence shown here is derived from an EMBL/GenBank/DDBJ whole genome shotgun (WGS) entry which is preliminary data.</text>
</comment>
<dbReference type="Proteomes" id="UP000823757">
    <property type="component" value="Unassembled WGS sequence"/>
</dbReference>
<dbReference type="InterPro" id="IPR033985">
    <property type="entry name" value="SusD-like_N"/>
</dbReference>
<evidence type="ECO:0000259" key="8">
    <source>
        <dbReference type="Pfam" id="PF14322"/>
    </source>
</evidence>
<feature type="chain" id="PRO_5039413391" evidence="6">
    <location>
        <begin position="23"/>
        <end position="494"/>
    </location>
</feature>
<sequence>MRKIFTAILFLPFLLLASCAEWLDVQPKTSVEEEDLFSSEYGFKDALTGFYIKMGKTDLYGQAMTYYYLDMLAGRYNNDPEGILDTSPSTVYAYDGTYEGTVINIYSSLYNVIANINNFLKFVDQNRSVIHTENYYETMKGEALGLRAFLHFDLLRLYGPVYKDNPEGAAVPYRTKFDNIATPILPASEVLDLVIKDLLEAEELLEGHDSEIFNYDDSADPFTEMRQMRMNVWAVRAMLARAYCYKGDSESKALALQYARSVIDCGHFTLAGTDDYAATPITPTEQIFALYIDDYYQIIDQVFTNVSYSNSLAAYQTNVTQWYEVASDARYRNFSAPQGTAVGQPLLKCNKYIFTGSAYTEGRGNYNGLDSQPLIRLPEMYYIAAECTPDVDEAASYLDEVIALRSGRYNATFTTGFDETDTRQIFGVMTGQTVRTNELMKEYLKEFYGEGQLFFFYKRFGFTAFPNCPAGDTMPLANYQMPLPDDEYTYGNHN</sequence>